<keyword evidence="1" id="KW-1133">Transmembrane helix</keyword>
<keyword evidence="1" id="KW-0812">Transmembrane</keyword>
<feature type="transmembrane region" description="Helical" evidence="1">
    <location>
        <begin position="36"/>
        <end position="62"/>
    </location>
</feature>
<dbReference type="RefSeq" id="WP_344299872.1">
    <property type="nucleotide sequence ID" value="NZ_BAAAQW010000006.1"/>
</dbReference>
<gene>
    <name evidence="3" type="ORF">GCM10009849_23040</name>
</gene>
<dbReference type="PANTHER" id="PTHR34473">
    <property type="entry name" value="UPF0699 TRANSMEMBRANE PROTEIN YDBS"/>
    <property type="match status" value="1"/>
</dbReference>
<evidence type="ECO:0000259" key="2">
    <source>
        <dbReference type="Pfam" id="PF03703"/>
    </source>
</evidence>
<dbReference type="InterPro" id="IPR005182">
    <property type="entry name" value="YdbS-like_PH"/>
</dbReference>
<evidence type="ECO:0000313" key="4">
    <source>
        <dbReference type="Proteomes" id="UP001500432"/>
    </source>
</evidence>
<comment type="caution">
    <text evidence="3">The sequence shown here is derived from an EMBL/GenBank/DDBJ whole genome shotgun (WGS) entry which is preliminary data.</text>
</comment>
<keyword evidence="4" id="KW-1185">Reference proteome</keyword>
<dbReference type="Pfam" id="PF03703">
    <property type="entry name" value="bPH_2"/>
    <property type="match status" value="1"/>
</dbReference>
<dbReference type="PANTHER" id="PTHR34473:SF3">
    <property type="entry name" value="TRANSMEMBRANE PROTEIN-RELATED"/>
    <property type="match status" value="1"/>
</dbReference>
<feature type="domain" description="YdbS-like PH" evidence="2">
    <location>
        <begin position="94"/>
        <end position="173"/>
    </location>
</feature>
<reference evidence="4" key="1">
    <citation type="journal article" date="2019" name="Int. J. Syst. Evol. Microbiol.">
        <title>The Global Catalogue of Microorganisms (GCM) 10K type strain sequencing project: providing services to taxonomists for standard genome sequencing and annotation.</title>
        <authorList>
            <consortium name="The Broad Institute Genomics Platform"/>
            <consortium name="The Broad Institute Genome Sequencing Center for Infectious Disease"/>
            <person name="Wu L."/>
            <person name="Ma J."/>
        </authorList>
    </citation>
    <scope>NUCLEOTIDE SEQUENCE [LARGE SCALE GENOMIC DNA]</scope>
    <source>
        <strain evidence="4">JCM 16034</strain>
    </source>
</reference>
<keyword evidence="1" id="KW-0472">Membrane</keyword>
<protein>
    <recommendedName>
        <fullName evidence="2">YdbS-like PH domain-containing protein</fullName>
    </recommendedName>
</protein>
<dbReference type="EMBL" id="BAAAQW010000006">
    <property type="protein sequence ID" value="GAA2200863.1"/>
    <property type="molecule type" value="Genomic_DNA"/>
</dbReference>
<feature type="transmembrane region" description="Helical" evidence="1">
    <location>
        <begin position="68"/>
        <end position="88"/>
    </location>
</feature>
<dbReference type="Proteomes" id="UP001500432">
    <property type="component" value="Unassembled WGS sequence"/>
</dbReference>
<proteinExistence type="predicted"/>
<evidence type="ECO:0000256" key="1">
    <source>
        <dbReference type="SAM" id="Phobius"/>
    </source>
</evidence>
<name>A0ABP5NN27_9MICC</name>
<sequence>MPDPSGPEASWPAGRRRALDPDGIEWRRLDPKYLTLRLAGTAISATVWTALACAPLAAGALGLFTPPAWLAVGLPAAVAALALANLALVPRRVRAMAYAEREDDLLIRHGLLVRRVVVVPYGRMQYVDVSVGPIEGALGLATVKLHTAAPAGQSTVPIPGLPDAEAARLREQLSARGEARLAGL</sequence>
<organism evidence="3 4">
    <name type="scientific">Sinomonas flava</name>
    <dbReference type="NCBI Taxonomy" id="496857"/>
    <lineage>
        <taxon>Bacteria</taxon>
        <taxon>Bacillati</taxon>
        <taxon>Actinomycetota</taxon>
        <taxon>Actinomycetes</taxon>
        <taxon>Micrococcales</taxon>
        <taxon>Micrococcaceae</taxon>
        <taxon>Sinomonas</taxon>
    </lineage>
</organism>
<evidence type="ECO:0000313" key="3">
    <source>
        <dbReference type="EMBL" id="GAA2200863.1"/>
    </source>
</evidence>
<accession>A0ABP5NN27</accession>